<evidence type="ECO:0000313" key="2">
    <source>
        <dbReference type="EMBL" id="MBS2964206.1"/>
    </source>
</evidence>
<dbReference type="EMBL" id="JAGSXH010000044">
    <property type="protein sequence ID" value="MBS2964206.1"/>
    <property type="molecule type" value="Genomic_DNA"/>
</dbReference>
<dbReference type="AlphaFoldDB" id="A0A8J8BDJ1"/>
<dbReference type="Proteomes" id="UP000677913">
    <property type="component" value="Unassembled WGS sequence"/>
</dbReference>
<feature type="region of interest" description="Disordered" evidence="1">
    <location>
        <begin position="38"/>
        <end position="57"/>
    </location>
</feature>
<reference evidence="2" key="1">
    <citation type="submission" date="2021-04" db="EMBL/GenBank/DDBJ databases">
        <title>Genome based classification of Actinospica acidithermotolerans sp. nov., an actinobacterium isolated from an Indonesian hot spring.</title>
        <authorList>
            <person name="Kusuma A.B."/>
            <person name="Putra K.E."/>
            <person name="Nafisah S."/>
            <person name="Loh J."/>
            <person name="Nouioui I."/>
            <person name="Goodfellow M."/>
        </authorList>
    </citation>
    <scope>NUCLEOTIDE SEQUENCE</scope>
    <source>
        <strain evidence="2">DSM 45618</strain>
    </source>
</reference>
<name>A0A8J8BDJ1_9ACTN</name>
<accession>A0A8J8BDJ1</accession>
<sequence>MTDEEPQWFYCIKHHTVEGPVGCRAQDRLGPYHTREEAEQALEKVKERNQAWGDDRA</sequence>
<dbReference type="RefSeq" id="WP_211468570.1">
    <property type="nucleotide sequence ID" value="NZ_JAGSXH010000044.1"/>
</dbReference>
<proteinExistence type="predicted"/>
<keyword evidence="3" id="KW-1185">Reference proteome</keyword>
<comment type="caution">
    <text evidence="2">The sequence shown here is derived from an EMBL/GenBank/DDBJ whole genome shotgun (WGS) entry which is preliminary data.</text>
</comment>
<organism evidence="2 3">
    <name type="scientific">Actinocrinis puniceicyclus</name>
    <dbReference type="NCBI Taxonomy" id="977794"/>
    <lineage>
        <taxon>Bacteria</taxon>
        <taxon>Bacillati</taxon>
        <taxon>Actinomycetota</taxon>
        <taxon>Actinomycetes</taxon>
        <taxon>Catenulisporales</taxon>
        <taxon>Actinospicaceae</taxon>
        <taxon>Actinocrinis</taxon>
    </lineage>
</organism>
<protein>
    <submittedName>
        <fullName evidence="2">SPOR domain-containing protein</fullName>
    </submittedName>
</protein>
<evidence type="ECO:0000256" key="1">
    <source>
        <dbReference type="SAM" id="MobiDB-lite"/>
    </source>
</evidence>
<gene>
    <name evidence="2" type="ORF">KGA66_14195</name>
</gene>
<evidence type="ECO:0000313" key="3">
    <source>
        <dbReference type="Proteomes" id="UP000677913"/>
    </source>
</evidence>